<dbReference type="EMBL" id="GGFK01013628">
    <property type="protein sequence ID" value="MBW46949.1"/>
    <property type="molecule type" value="Transcribed_RNA"/>
</dbReference>
<keyword evidence="1" id="KW-0732">Signal</keyword>
<feature type="chain" id="PRO_5014759815" evidence="1">
    <location>
        <begin position="22"/>
        <end position="74"/>
    </location>
</feature>
<dbReference type="AlphaFoldDB" id="A0A2M4B1N8"/>
<evidence type="ECO:0000313" key="2">
    <source>
        <dbReference type="EMBL" id="MBW46949.1"/>
    </source>
</evidence>
<feature type="signal peptide" evidence="1">
    <location>
        <begin position="1"/>
        <end position="21"/>
    </location>
</feature>
<sequence>MFAAVLICLALSLPFIHPNTGREQYPVRTVHLHWLVSYLCVLPPKKKLTTLGPHSSARPLFCRSGGETLQTPIL</sequence>
<protein>
    <submittedName>
        <fullName evidence="2">Putative secreted protein</fullName>
    </submittedName>
</protein>
<proteinExistence type="predicted"/>
<accession>A0A2M4B1N8</accession>
<reference evidence="2" key="1">
    <citation type="submission" date="2018-01" db="EMBL/GenBank/DDBJ databases">
        <title>An insight into the sialome of Amazonian anophelines.</title>
        <authorList>
            <person name="Ribeiro J.M."/>
            <person name="Scarpassa V."/>
            <person name="Calvo E."/>
        </authorList>
    </citation>
    <scope>NUCLEOTIDE SEQUENCE</scope>
    <source>
        <tissue evidence="2">Salivary glands</tissue>
    </source>
</reference>
<evidence type="ECO:0000256" key="1">
    <source>
        <dbReference type="SAM" id="SignalP"/>
    </source>
</evidence>
<organism evidence="2">
    <name type="scientific">Anopheles triannulatus</name>
    <dbReference type="NCBI Taxonomy" id="58253"/>
    <lineage>
        <taxon>Eukaryota</taxon>
        <taxon>Metazoa</taxon>
        <taxon>Ecdysozoa</taxon>
        <taxon>Arthropoda</taxon>
        <taxon>Hexapoda</taxon>
        <taxon>Insecta</taxon>
        <taxon>Pterygota</taxon>
        <taxon>Neoptera</taxon>
        <taxon>Endopterygota</taxon>
        <taxon>Diptera</taxon>
        <taxon>Nematocera</taxon>
        <taxon>Culicoidea</taxon>
        <taxon>Culicidae</taxon>
        <taxon>Anophelinae</taxon>
        <taxon>Anopheles</taxon>
    </lineage>
</organism>
<name>A0A2M4B1N8_9DIPT</name>